<keyword evidence="13" id="KW-0812">Transmembrane</keyword>
<keyword evidence="9" id="KW-0067">ATP-binding</keyword>
<dbReference type="SMART" id="SM00388">
    <property type="entry name" value="HisKA"/>
    <property type="match status" value="1"/>
</dbReference>
<evidence type="ECO:0000256" key="10">
    <source>
        <dbReference type="ARBA" id="ARBA00023012"/>
    </source>
</evidence>
<comment type="caution">
    <text evidence="15">The sequence shown here is derived from an EMBL/GenBank/DDBJ whole genome shotgun (WGS) entry which is preliminary data.</text>
</comment>
<dbReference type="Pfam" id="PF00512">
    <property type="entry name" value="HisKA"/>
    <property type="match status" value="1"/>
</dbReference>
<evidence type="ECO:0000256" key="7">
    <source>
        <dbReference type="ARBA" id="ARBA00022741"/>
    </source>
</evidence>
<evidence type="ECO:0000313" key="15">
    <source>
        <dbReference type="EMBL" id="OGF19455.1"/>
    </source>
</evidence>
<feature type="transmembrane region" description="Helical" evidence="13">
    <location>
        <begin position="127"/>
        <end position="147"/>
    </location>
</feature>
<feature type="coiled-coil region" evidence="12">
    <location>
        <begin position="214"/>
        <end position="248"/>
    </location>
</feature>
<dbReference type="FunFam" id="3.30.565.10:FF:000023">
    <property type="entry name" value="PAS domain-containing sensor histidine kinase"/>
    <property type="match status" value="1"/>
</dbReference>
<dbReference type="AlphaFoldDB" id="A0A1F5RYH6"/>
<dbReference type="Proteomes" id="UP000177878">
    <property type="component" value="Unassembled WGS sequence"/>
</dbReference>
<evidence type="ECO:0000256" key="1">
    <source>
        <dbReference type="ARBA" id="ARBA00000085"/>
    </source>
</evidence>
<dbReference type="InterPro" id="IPR031621">
    <property type="entry name" value="HisKA_7TM"/>
</dbReference>
<dbReference type="InterPro" id="IPR004358">
    <property type="entry name" value="Sig_transdc_His_kin-like_C"/>
</dbReference>
<dbReference type="EMBL" id="MFFV01000031">
    <property type="protein sequence ID" value="OGF19455.1"/>
    <property type="molecule type" value="Genomic_DNA"/>
</dbReference>
<keyword evidence="13" id="KW-1133">Transmembrane helix</keyword>
<dbReference type="InterPro" id="IPR005467">
    <property type="entry name" value="His_kinase_dom"/>
</dbReference>
<dbReference type="CDD" id="cd00082">
    <property type="entry name" value="HisKA"/>
    <property type="match status" value="1"/>
</dbReference>
<dbReference type="GO" id="GO:0000155">
    <property type="term" value="F:phosphorelay sensor kinase activity"/>
    <property type="evidence" value="ECO:0007669"/>
    <property type="project" value="InterPro"/>
</dbReference>
<evidence type="ECO:0000256" key="8">
    <source>
        <dbReference type="ARBA" id="ARBA00022777"/>
    </source>
</evidence>
<dbReference type="InterPro" id="IPR036890">
    <property type="entry name" value="HATPase_C_sf"/>
</dbReference>
<keyword evidence="10" id="KW-0902">Two-component regulatory system</keyword>
<keyword evidence="11 13" id="KW-0472">Membrane</keyword>
<evidence type="ECO:0000256" key="12">
    <source>
        <dbReference type="SAM" id="Coils"/>
    </source>
</evidence>
<feature type="transmembrane region" description="Helical" evidence="13">
    <location>
        <begin position="156"/>
        <end position="177"/>
    </location>
</feature>
<feature type="transmembrane region" description="Helical" evidence="13">
    <location>
        <begin position="183"/>
        <end position="205"/>
    </location>
</feature>
<dbReference type="STRING" id="1797988.A3I35_03410"/>
<sequence>MVGAIFIPIFYYHFILSFTGLLDGKKKSLIFGYILALFFLSLSFSPLFIKKVELALMFEFWPKPGILFHPFLLFWLAYAVYCTFLLAKHYRAVDGIKKVQTKFILWGITIGYLGGVTNYFLWYNIKIIPIGNILVSVYVVFTAYAILKYHLMDIKLIAAQLFSTVIVLVTFLQIFYAESQADFFIKGVIFFITLIFAILLIRSVIREVERREQMEKLANELAIANKKRERINKQLQKANVQLKRLDETKSEFISIASHQLRTPLTAIKGYGSMLLDGDFGNIESAKQRDAIQKMFISGNRLISLVENLLNISRIESGRIKFSFEPKQLTDLVREVYENLKKNAEDKKLYLRFIEPKQPLPLVIMDDEKIRQVAINFIDNAIKYTKDGGVTVSFGQKNGMVECCVQDTGMGVEPEEQARLFKKFSRGKDANLVNTEGTGLGLYVANIMIEAHKGKIWIESEGVEGRGSKFCFALPLADSATAKALVEENRRLEQKRQGKKSN</sequence>
<evidence type="ECO:0000313" key="16">
    <source>
        <dbReference type="Proteomes" id="UP000177878"/>
    </source>
</evidence>
<dbReference type="Gene3D" id="1.10.287.130">
    <property type="match status" value="1"/>
</dbReference>
<accession>A0A1F5RYH6</accession>
<organism evidence="15 16">
    <name type="scientific">Candidatus Falkowbacteria bacterium RIFCSPLOWO2_02_FULL_45_15</name>
    <dbReference type="NCBI Taxonomy" id="1797988"/>
    <lineage>
        <taxon>Bacteria</taxon>
        <taxon>Candidatus Falkowiibacteriota</taxon>
    </lineage>
</organism>
<evidence type="ECO:0000256" key="2">
    <source>
        <dbReference type="ARBA" id="ARBA00004236"/>
    </source>
</evidence>
<dbReference type="SUPFAM" id="SSF47384">
    <property type="entry name" value="Homodimeric domain of signal transducing histidine kinase"/>
    <property type="match status" value="1"/>
</dbReference>
<dbReference type="Pfam" id="PF02518">
    <property type="entry name" value="HATPase_c"/>
    <property type="match status" value="1"/>
</dbReference>
<dbReference type="PANTHER" id="PTHR43047">
    <property type="entry name" value="TWO-COMPONENT HISTIDINE PROTEIN KINASE"/>
    <property type="match status" value="1"/>
</dbReference>
<keyword evidence="7" id="KW-0547">Nucleotide-binding</keyword>
<dbReference type="Gene3D" id="3.30.565.10">
    <property type="entry name" value="Histidine kinase-like ATPase, C-terminal domain"/>
    <property type="match status" value="1"/>
</dbReference>
<feature type="transmembrane region" description="Helical" evidence="13">
    <location>
        <begin position="6"/>
        <end position="22"/>
    </location>
</feature>
<dbReference type="InterPro" id="IPR036097">
    <property type="entry name" value="HisK_dim/P_sf"/>
</dbReference>
<dbReference type="InterPro" id="IPR003594">
    <property type="entry name" value="HATPase_dom"/>
</dbReference>
<feature type="transmembrane region" description="Helical" evidence="13">
    <location>
        <begin position="68"/>
        <end position="87"/>
    </location>
</feature>
<evidence type="ECO:0000259" key="14">
    <source>
        <dbReference type="PROSITE" id="PS50109"/>
    </source>
</evidence>
<dbReference type="PRINTS" id="PR00344">
    <property type="entry name" value="BCTRLSENSOR"/>
</dbReference>
<dbReference type="InterPro" id="IPR003661">
    <property type="entry name" value="HisK_dim/P_dom"/>
</dbReference>
<keyword evidence="6" id="KW-0808">Transferase</keyword>
<evidence type="ECO:0000256" key="4">
    <source>
        <dbReference type="ARBA" id="ARBA00022475"/>
    </source>
</evidence>
<dbReference type="PROSITE" id="PS50109">
    <property type="entry name" value="HIS_KIN"/>
    <property type="match status" value="1"/>
</dbReference>
<evidence type="ECO:0000256" key="11">
    <source>
        <dbReference type="ARBA" id="ARBA00023136"/>
    </source>
</evidence>
<dbReference type="GO" id="GO:0005524">
    <property type="term" value="F:ATP binding"/>
    <property type="evidence" value="ECO:0007669"/>
    <property type="project" value="UniProtKB-KW"/>
</dbReference>
<feature type="domain" description="Histidine kinase" evidence="14">
    <location>
        <begin position="255"/>
        <end position="477"/>
    </location>
</feature>
<evidence type="ECO:0000256" key="13">
    <source>
        <dbReference type="SAM" id="Phobius"/>
    </source>
</evidence>
<keyword evidence="5" id="KW-0597">Phosphoprotein</keyword>
<feature type="transmembrane region" description="Helical" evidence="13">
    <location>
        <begin position="103"/>
        <end position="121"/>
    </location>
</feature>
<proteinExistence type="predicted"/>
<evidence type="ECO:0000256" key="5">
    <source>
        <dbReference type="ARBA" id="ARBA00022553"/>
    </source>
</evidence>
<dbReference type="GO" id="GO:0005886">
    <property type="term" value="C:plasma membrane"/>
    <property type="evidence" value="ECO:0007669"/>
    <property type="project" value="UniProtKB-SubCell"/>
</dbReference>
<name>A0A1F5RYH6_9BACT</name>
<dbReference type="Pfam" id="PF16927">
    <property type="entry name" value="HisKA_7TM"/>
    <property type="match status" value="1"/>
</dbReference>
<dbReference type="SUPFAM" id="SSF55874">
    <property type="entry name" value="ATPase domain of HSP90 chaperone/DNA topoisomerase II/histidine kinase"/>
    <property type="match status" value="1"/>
</dbReference>
<gene>
    <name evidence="15" type="ORF">A3I35_03410</name>
</gene>
<dbReference type="SMART" id="SM00387">
    <property type="entry name" value="HATPase_c"/>
    <property type="match status" value="1"/>
</dbReference>
<protein>
    <recommendedName>
        <fullName evidence="3">histidine kinase</fullName>
        <ecNumber evidence="3">2.7.13.3</ecNumber>
    </recommendedName>
</protein>
<comment type="subcellular location">
    <subcellularLocation>
        <location evidence="2">Cell membrane</location>
    </subcellularLocation>
</comment>
<keyword evidence="4" id="KW-1003">Cell membrane</keyword>
<evidence type="ECO:0000256" key="6">
    <source>
        <dbReference type="ARBA" id="ARBA00022679"/>
    </source>
</evidence>
<evidence type="ECO:0000256" key="9">
    <source>
        <dbReference type="ARBA" id="ARBA00022840"/>
    </source>
</evidence>
<feature type="transmembrane region" description="Helical" evidence="13">
    <location>
        <begin position="29"/>
        <end position="48"/>
    </location>
</feature>
<reference evidence="15 16" key="1">
    <citation type="journal article" date="2016" name="Nat. Commun.">
        <title>Thousands of microbial genomes shed light on interconnected biogeochemical processes in an aquifer system.</title>
        <authorList>
            <person name="Anantharaman K."/>
            <person name="Brown C.T."/>
            <person name="Hug L.A."/>
            <person name="Sharon I."/>
            <person name="Castelle C.J."/>
            <person name="Probst A.J."/>
            <person name="Thomas B.C."/>
            <person name="Singh A."/>
            <person name="Wilkins M.J."/>
            <person name="Karaoz U."/>
            <person name="Brodie E.L."/>
            <person name="Williams K.H."/>
            <person name="Hubbard S.S."/>
            <person name="Banfield J.F."/>
        </authorList>
    </citation>
    <scope>NUCLEOTIDE SEQUENCE [LARGE SCALE GENOMIC DNA]</scope>
</reference>
<dbReference type="GO" id="GO:0009927">
    <property type="term" value="F:histidine phosphotransfer kinase activity"/>
    <property type="evidence" value="ECO:0007669"/>
    <property type="project" value="TreeGrafter"/>
</dbReference>
<dbReference type="PANTHER" id="PTHR43047:SF72">
    <property type="entry name" value="OSMOSENSING HISTIDINE PROTEIN KINASE SLN1"/>
    <property type="match status" value="1"/>
</dbReference>
<keyword evidence="8" id="KW-0418">Kinase</keyword>
<dbReference type="EC" id="2.7.13.3" evidence="3"/>
<evidence type="ECO:0000256" key="3">
    <source>
        <dbReference type="ARBA" id="ARBA00012438"/>
    </source>
</evidence>
<keyword evidence="12" id="KW-0175">Coiled coil</keyword>
<comment type="catalytic activity">
    <reaction evidence="1">
        <text>ATP + protein L-histidine = ADP + protein N-phospho-L-histidine.</text>
        <dbReference type="EC" id="2.7.13.3"/>
    </reaction>
</comment>